<feature type="repeat" description="Pumilio" evidence="3">
    <location>
        <begin position="552"/>
        <end position="587"/>
    </location>
</feature>
<dbReference type="CDD" id="cd07920">
    <property type="entry name" value="Pumilio"/>
    <property type="match status" value="1"/>
</dbReference>
<dbReference type="InterPro" id="IPR001313">
    <property type="entry name" value="Pumilio_RNA-bd_rpt"/>
</dbReference>
<comment type="function">
    <text evidence="2">RNA-binding nucleolar protein required for pre-rRNA processing. Involved in production of 18S rRNA and assembly of small ribosomal subunit.</text>
</comment>
<dbReference type="GO" id="GO:0000288">
    <property type="term" value="P:nuclear-transcribed mRNA catabolic process, deadenylation-dependent decay"/>
    <property type="evidence" value="ECO:0007669"/>
    <property type="project" value="TreeGrafter"/>
</dbReference>
<feature type="repeat" description="Pumilio" evidence="3">
    <location>
        <begin position="624"/>
        <end position="662"/>
    </location>
</feature>
<feature type="compositionally biased region" description="Polar residues" evidence="4">
    <location>
        <begin position="217"/>
        <end position="236"/>
    </location>
</feature>
<dbReference type="InterPro" id="IPR016024">
    <property type="entry name" value="ARM-type_fold"/>
</dbReference>
<dbReference type="InterPro" id="IPR033712">
    <property type="entry name" value="Pumilio_RNA-bd"/>
</dbReference>
<evidence type="ECO:0000259" key="5">
    <source>
        <dbReference type="PROSITE" id="PS50303"/>
    </source>
</evidence>
<feature type="repeat" description="Pumilio" evidence="3">
    <location>
        <begin position="408"/>
        <end position="443"/>
    </location>
</feature>
<evidence type="ECO:0000313" key="7">
    <source>
        <dbReference type="Proteomes" id="UP001140502"/>
    </source>
</evidence>
<keyword evidence="1" id="KW-0677">Repeat</keyword>
<sequence>MPTQTNDRQQSISVPYTTDTSASNIWAYWNAVDDTPAGSNAGARNANTRTRPANAATRHANSGTRNMSSDDWRSGSSWVMGVPRTTSSPRDEGAIGNSINHSNNVFDGYDDAPIQDTMSYRRRSPQENTYMDSIGSFGRARDSSVPPQRQAQSPANLFSHAQTQGHTPSNSIQSQRPMPAHSSSFQHQSTNSRAFNTNRQQLSEDLSSEFTRRLTLDENSVPTMSNVGRSTFNPASQPFEARPSTQLTNGIDLSQDQLVTHLNSQLHGINRSSIDRIPTQNPRPEQARNSGLYMTAPDALSAIYGIPRAGPTSDQERLAATQYPSAGPYNQSPLPFYYPQYYDSFPQGLRPNIVPNYGLANLPQTYQLAGSVPIPPYRDADPGRDRRSIVLNDFRNRQRNRQQFTLSQIYGHIVEFSGDQQGSRFVQSQIDSANSDEKDRIFREIEPNAVQLMKDLFGNYVIQKFFDHGSQVQKSILADKMKGKMVDMSIQMYSCRVVQKALDHILVNQQAELVQELKEKIIEVIKDEHGNHVVQKIIQLVPREHIGFIMDAFKGRVKEFATHNYGCRVIQRILEHGLEDDKAMFLEELHNSWRFLFNDQYGNYVAQHIIEKGEPKDRDRVVTMVMSQLLTLSRQKQASNVVERCIKHCTPQQRTEMQKLITTVGEDGTMPLQHMMSDQFGNYVIQKLLKRVESVEREALKDKIRPLLDELRRSGTSKQVQAISRLLEDESESETATTPATTPASTPSATPALNTASALHVDVNSSTPTPVLTNESNSPQSSGPPSTNASAFGGLVGDDTDKLGNEARTVQVQDNEA</sequence>
<evidence type="ECO:0000256" key="2">
    <source>
        <dbReference type="ARBA" id="ARBA00024893"/>
    </source>
</evidence>
<feature type="region of interest" description="Disordered" evidence="4">
    <location>
        <begin position="36"/>
        <end position="108"/>
    </location>
</feature>
<gene>
    <name evidence="6" type="primary">PUF3</name>
    <name evidence="6" type="ORF">N0V84_003558</name>
</gene>
<evidence type="ECO:0000256" key="3">
    <source>
        <dbReference type="PROSITE-ProRule" id="PRU00317"/>
    </source>
</evidence>
<dbReference type="SMART" id="SM00025">
    <property type="entry name" value="Pumilio"/>
    <property type="match status" value="8"/>
</dbReference>
<keyword evidence="7" id="KW-1185">Reference proteome</keyword>
<feature type="region of interest" description="Disordered" evidence="4">
    <location>
        <begin position="121"/>
        <end position="194"/>
    </location>
</feature>
<dbReference type="GO" id="GO:0003730">
    <property type="term" value="F:mRNA 3'-UTR binding"/>
    <property type="evidence" value="ECO:0007669"/>
    <property type="project" value="TreeGrafter"/>
</dbReference>
<dbReference type="OrthoDB" id="668540at2759"/>
<accession>A0A9W9BSD2</accession>
<feature type="compositionally biased region" description="Low complexity" evidence="4">
    <location>
        <begin position="734"/>
        <end position="751"/>
    </location>
</feature>
<dbReference type="PANTHER" id="PTHR12537">
    <property type="entry name" value="RNA BINDING PROTEIN PUMILIO-RELATED"/>
    <property type="match status" value="1"/>
</dbReference>
<feature type="repeat" description="Pumilio" evidence="3">
    <location>
        <begin position="667"/>
        <end position="702"/>
    </location>
</feature>
<feature type="region of interest" description="Disordered" evidence="4">
    <location>
        <begin position="763"/>
        <end position="817"/>
    </location>
</feature>
<feature type="compositionally biased region" description="Polar residues" evidence="4">
    <location>
        <begin position="145"/>
        <end position="194"/>
    </location>
</feature>
<organism evidence="6 7">
    <name type="scientific">Fusarium piperis</name>
    <dbReference type="NCBI Taxonomy" id="1435070"/>
    <lineage>
        <taxon>Eukaryota</taxon>
        <taxon>Fungi</taxon>
        <taxon>Dikarya</taxon>
        <taxon>Ascomycota</taxon>
        <taxon>Pezizomycotina</taxon>
        <taxon>Sordariomycetes</taxon>
        <taxon>Hypocreomycetidae</taxon>
        <taxon>Hypocreales</taxon>
        <taxon>Nectriaceae</taxon>
        <taxon>Fusarium</taxon>
        <taxon>Fusarium solani species complex</taxon>
    </lineage>
</organism>
<dbReference type="Gene3D" id="1.25.10.10">
    <property type="entry name" value="Leucine-rich Repeat Variant"/>
    <property type="match status" value="1"/>
</dbReference>
<dbReference type="AlphaFoldDB" id="A0A9W9BSD2"/>
<reference evidence="6" key="1">
    <citation type="submission" date="2022-10" db="EMBL/GenBank/DDBJ databases">
        <title>Tapping the CABI collections for fungal endophytes: first genome assemblies for Collariella, Neodidymelliopsis, Ascochyta clinopodiicola, Didymella pomorum, Didymosphaeria variabile, Neocosmospora piperis and Neocucurbitaria cava.</title>
        <authorList>
            <person name="Hill R."/>
        </authorList>
    </citation>
    <scope>NUCLEOTIDE SEQUENCE</scope>
    <source>
        <strain evidence="6">IMI 366586</strain>
    </source>
</reference>
<evidence type="ECO:0000256" key="4">
    <source>
        <dbReference type="SAM" id="MobiDB-lite"/>
    </source>
</evidence>
<protein>
    <submittedName>
        <fullName evidence="6">mRNA binding protein puf3</fullName>
    </submittedName>
</protein>
<dbReference type="PANTHER" id="PTHR12537:SF12">
    <property type="entry name" value="MATERNAL PROTEIN PUMILIO"/>
    <property type="match status" value="1"/>
</dbReference>
<feature type="repeat" description="Pumilio" evidence="3">
    <location>
        <begin position="516"/>
        <end position="551"/>
    </location>
</feature>
<dbReference type="PROSITE" id="PS50302">
    <property type="entry name" value="PUM"/>
    <property type="match status" value="8"/>
</dbReference>
<feature type="compositionally biased region" description="Low complexity" evidence="4">
    <location>
        <begin position="40"/>
        <end position="61"/>
    </location>
</feature>
<dbReference type="Proteomes" id="UP001140502">
    <property type="component" value="Unassembled WGS sequence"/>
</dbReference>
<dbReference type="PROSITE" id="PS50303">
    <property type="entry name" value="PUM_HD"/>
    <property type="match status" value="1"/>
</dbReference>
<dbReference type="Pfam" id="PF00806">
    <property type="entry name" value="PUF"/>
    <property type="match status" value="8"/>
</dbReference>
<proteinExistence type="predicted"/>
<name>A0A9W9BSD2_9HYPO</name>
<feature type="repeat" description="Pumilio" evidence="3">
    <location>
        <begin position="444"/>
        <end position="479"/>
    </location>
</feature>
<feature type="domain" description="PUM-HD" evidence="5">
    <location>
        <begin position="386"/>
        <end position="728"/>
    </location>
</feature>
<dbReference type="GO" id="GO:0005737">
    <property type="term" value="C:cytoplasm"/>
    <property type="evidence" value="ECO:0007669"/>
    <property type="project" value="TreeGrafter"/>
</dbReference>
<feature type="compositionally biased region" description="Polar residues" evidence="4">
    <location>
        <begin position="763"/>
        <end position="790"/>
    </location>
</feature>
<feature type="compositionally biased region" description="Polar residues" evidence="4">
    <location>
        <begin position="808"/>
        <end position="817"/>
    </location>
</feature>
<dbReference type="InterPro" id="IPR033133">
    <property type="entry name" value="PUM-HD"/>
</dbReference>
<comment type="caution">
    <text evidence="6">The sequence shown here is derived from an EMBL/GenBank/DDBJ whole genome shotgun (WGS) entry which is preliminary data.</text>
</comment>
<dbReference type="InterPro" id="IPR011989">
    <property type="entry name" value="ARM-like"/>
</dbReference>
<dbReference type="EMBL" id="JAPEUR010000051">
    <property type="protein sequence ID" value="KAJ4325337.1"/>
    <property type="molecule type" value="Genomic_DNA"/>
</dbReference>
<evidence type="ECO:0000256" key="1">
    <source>
        <dbReference type="ARBA" id="ARBA00022737"/>
    </source>
</evidence>
<feature type="repeat" description="Pumilio" evidence="3">
    <location>
        <begin position="480"/>
        <end position="515"/>
    </location>
</feature>
<dbReference type="SUPFAM" id="SSF48371">
    <property type="entry name" value="ARM repeat"/>
    <property type="match status" value="1"/>
</dbReference>
<feature type="repeat" description="Pumilio" evidence="3">
    <location>
        <begin position="588"/>
        <end position="623"/>
    </location>
</feature>
<feature type="region of interest" description="Disordered" evidence="4">
    <location>
        <begin position="216"/>
        <end position="243"/>
    </location>
</feature>
<evidence type="ECO:0000313" key="6">
    <source>
        <dbReference type="EMBL" id="KAJ4325337.1"/>
    </source>
</evidence>
<feature type="region of interest" description="Disordered" evidence="4">
    <location>
        <begin position="714"/>
        <end position="751"/>
    </location>
</feature>